<evidence type="ECO:0000313" key="8">
    <source>
        <dbReference type="Proteomes" id="UP001244640"/>
    </source>
</evidence>
<dbReference type="InterPro" id="IPR000399">
    <property type="entry name" value="TPP-bd_CS"/>
</dbReference>
<dbReference type="SUPFAM" id="SSF52518">
    <property type="entry name" value="Thiamin diphosphate-binding fold (THDP-binding)"/>
    <property type="match status" value="2"/>
</dbReference>
<evidence type="ECO:0000259" key="6">
    <source>
        <dbReference type="Pfam" id="PF02776"/>
    </source>
</evidence>
<organism evidence="7 8">
    <name type="scientific">Sphingobacterium zeae</name>
    <dbReference type="NCBI Taxonomy" id="1776859"/>
    <lineage>
        <taxon>Bacteria</taxon>
        <taxon>Pseudomonadati</taxon>
        <taxon>Bacteroidota</taxon>
        <taxon>Sphingobacteriia</taxon>
        <taxon>Sphingobacteriales</taxon>
        <taxon>Sphingobacteriaceae</taxon>
        <taxon>Sphingobacterium</taxon>
    </lineage>
</organism>
<gene>
    <name evidence="7" type="ORF">QE382_003334</name>
</gene>
<dbReference type="InterPro" id="IPR012000">
    <property type="entry name" value="Thiamin_PyroP_enz_cen_dom"/>
</dbReference>
<comment type="caution">
    <text evidence="7">The sequence shown here is derived from an EMBL/GenBank/DDBJ whole genome shotgun (WGS) entry which is preliminary data.</text>
</comment>
<sequence>MRMKNVAHQIVDLLKNAGIKRIYAVTGDSLNFFNEAVHADGTMQWIHVRHEEAGAFAATAEADLHGIACCAGSSGPGHVHLINGVYEAHKTRVPMLVIASTCATYEFGTDYFQETNPIKLFDDCSCYNQMITRPEQVQRMVQNALQQAISKRDVAVIGLPGDVSEMEAVDMNTSSKVFFTEPQVRPSDMEIGRLAQYINQAEKVTLFCGVGARKAQRQIVELSQKIHAPVGYSFKAKLDIQRDNPNEIGMTGLLGMASAFQSMHQSDLILLLGTDFPYKDFIPTNKTIIQIDIEGEKLGRRSIVDYGLVGDIEHTLKAVLPFVEARADTEFLDKQLESYAKVKEDLMTYVDDRGSECAIQPEFVAHAIDQKASDDAVFLLDTGMCCVWGARYINQRKDRIMLGSFNHGSMANAMPMAIGAALTHPKRQIIAFCGDGGLSMLLGDLATIKQYNLPIKIVVFNNRSLGMVKLEMQVAGLKDQETNMVNPDFALIAQAMGIRAFTVTQPEDVDRVLNEALNITDEPVLLDIYTNPNALAMPPKISFSQMKGMTESMAKLMLSGNFEEVWDTIKSNYKHLKSL</sequence>
<proteinExistence type="inferred from homology"/>
<keyword evidence="8" id="KW-1185">Reference proteome</keyword>
<keyword evidence="7" id="KW-0560">Oxidoreductase</keyword>
<feature type="domain" description="Thiamine pyrophosphate enzyme central" evidence="4">
    <location>
        <begin position="192"/>
        <end position="318"/>
    </location>
</feature>
<dbReference type="InterPro" id="IPR011766">
    <property type="entry name" value="TPP_enzyme_TPP-bd"/>
</dbReference>
<dbReference type="InterPro" id="IPR012001">
    <property type="entry name" value="Thiamin_PyroP_enz_TPP-bd_dom"/>
</dbReference>
<evidence type="ECO:0000259" key="5">
    <source>
        <dbReference type="Pfam" id="PF02775"/>
    </source>
</evidence>
<dbReference type="PROSITE" id="PS00187">
    <property type="entry name" value="TPP_ENZYMES"/>
    <property type="match status" value="1"/>
</dbReference>
<evidence type="ECO:0000256" key="2">
    <source>
        <dbReference type="ARBA" id="ARBA00023052"/>
    </source>
</evidence>
<keyword evidence="2 3" id="KW-0786">Thiamine pyrophosphate</keyword>
<evidence type="ECO:0000256" key="1">
    <source>
        <dbReference type="ARBA" id="ARBA00007812"/>
    </source>
</evidence>
<protein>
    <submittedName>
        <fullName evidence="7">Pyruvate dehydrogenase (Quinone)</fullName>
        <ecNumber evidence="7">1.2.5.1</ecNumber>
    </submittedName>
</protein>
<feature type="domain" description="Thiamine pyrophosphate enzyme N-terminal TPP-binding" evidence="6">
    <location>
        <begin position="5"/>
        <end position="116"/>
    </location>
</feature>
<dbReference type="EMBL" id="JAUTBA010000001">
    <property type="protein sequence ID" value="MDQ1151350.1"/>
    <property type="molecule type" value="Genomic_DNA"/>
</dbReference>
<dbReference type="InterPro" id="IPR029061">
    <property type="entry name" value="THDP-binding"/>
</dbReference>
<dbReference type="Pfam" id="PF02775">
    <property type="entry name" value="TPP_enzyme_C"/>
    <property type="match status" value="1"/>
</dbReference>
<keyword evidence="7" id="KW-0670">Pyruvate</keyword>
<comment type="similarity">
    <text evidence="1 3">Belongs to the TPP enzyme family.</text>
</comment>
<evidence type="ECO:0000256" key="3">
    <source>
        <dbReference type="RuleBase" id="RU362132"/>
    </source>
</evidence>
<reference evidence="7 8" key="1">
    <citation type="submission" date="2023-07" db="EMBL/GenBank/DDBJ databases">
        <title>Functional and genomic diversity of the sorghum phyllosphere microbiome.</title>
        <authorList>
            <person name="Shade A."/>
        </authorList>
    </citation>
    <scope>NUCLEOTIDE SEQUENCE [LARGE SCALE GENOMIC DNA]</scope>
    <source>
        <strain evidence="7 8">SORGH_AS_0892</strain>
    </source>
</reference>
<evidence type="ECO:0000259" key="4">
    <source>
        <dbReference type="Pfam" id="PF00205"/>
    </source>
</evidence>
<dbReference type="CDD" id="cd02014">
    <property type="entry name" value="TPP_POX"/>
    <property type="match status" value="1"/>
</dbReference>
<dbReference type="InterPro" id="IPR047212">
    <property type="entry name" value="TPP_POXB-like"/>
</dbReference>
<dbReference type="SUPFAM" id="SSF52467">
    <property type="entry name" value="DHS-like NAD/FAD-binding domain"/>
    <property type="match status" value="1"/>
</dbReference>
<feature type="domain" description="Thiamine pyrophosphate enzyme TPP-binding" evidence="5">
    <location>
        <begin position="381"/>
        <end position="528"/>
    </location>
</feature>
<dbReference type="PANTHER" id="PTHR42981:SF2">
    <property type="entry name" value="PYRUVATE DEHYDROGENASE [UBIQUINONE]"/>
    <property type="match status" value="1"/>
</dbReference>
<dbReference type="Pfam" id="PF02776">
    <property type="entry name" value="TPP_enzyme_N"/>
    <property type="match status" value="1"/>
</dbReference>
<dbReference type="Gene3D" id="3.40.50.1220">
    <property type="entry name" value="TPP-binding domain"/>
    <property type="match status" value="1"/>
</dbReference>
<name>A0ABU0U8Q3_9SPHI</name>
<dbReference type="InterPro" id="IPR029035">
    <property type="entry name" value="DHS-like_NAD/FAD-binding_dom"/>
</dbReference>
<evidence type="ECO:0000313" key="7">
    <source>
        <dbReference type="EMBL" id="MDQ1151350.1"/>
    </source>
</evidence>
<accession>A0ABU0U8Q3</accession>
<dbReference type="Pfam" id="PF00205">
    <property type="entry name" value="TPP_enzyme_M"/>
    <property type="match status" value="1"/>
</dbReference>
<dbReference type="PANTHER" id="PTHR42981">
    <property type="entry name" value="PYRUVATE DEHYDROGENASE [UBIQUINONE]"/>
    <property type="match status" value="1"/>
</dbReference>
<dbReference type="Gene3D" id="3.40.50.970">
    <property type="match status" value="2"/>
</dbReference>
<dbReference type="EC" id="1.2.5.1" evidence="7"/>
<dbReference type="GO" id="GO:0052737">
    <property type="term" value="F:pyruvate dehydrogenase (quinone) activity"/>
    <property type="evidence" value="ECO:0007669"/>
    <property type="project" value="UniProtKB-EC"/>
</dbReference>
<dbReference type="InterPro" id="IPR047211">
    <property type="entry name" value="POXB-like"/>
</dbReference>
<dbReference type="Proteomes" id="UP001244640">
    <property type="component" value="Unassembled WGS sequence"/>
</dbReference>